<dbReference type="PANTHER" id="PTHR33795:SF1">
    <property type="entry name" value="INSERTION ELEMENT IS150 PROTEIN INSJ"/>
    <property type="match status" value="1"/>
</dbReference>
<evidence type="ECO:0000313" key="4">
    <source>
        <dbReference type="Proteomes" id="UP001056429"/>
    </source>
</evidence>
<evidence type="ECO:0000256" key="1">
    <source>
        <dbReference type="ARBA" id="ARBA00038232"/>
    </source>
</evidence>
<dbReference type="GO" id="GO:0043565">
    <property type="term" value="F:sequence-specific DNA binding"/>
    <property type="evidence" value="ECO:0007669"/>
    <property type="project" value="InterPro"/>
</dbReference>
<organism evidence="3 4">
    <name type="scientific">Oceanirhabdus seepicola</name>
    <dbReference type="NCBI Taxonomy" id="2828781"/>
    <lineage>
        <taxon>Bacteria</taxon>
        <taxon>Bacillati</taxon>
        <taxon>Bacillota</taxon>
        <taxon>Clostridia</taxon>
        <taxon>Eubacteriales</taxon>
        <taxon>Clostridiaceae</taxon>
        <taxon>Oceanirhabdus</taxon>
    </lineage>
</organism>
<dbReference type="SUPFAM" id="SSF46689">
    <property type="entry name" value="Homeodomain-like"/>
    <property type="match status" value="1"/>
</dbReference>
<keyword evidence="4" id="KW-1185">Reference proteome</keyword>
<dbReference type="InterPro" id="IPR009057">
    <property type="entry name" value="Homeodomain-like_sf"/>
</dbReference>
<dbReference type="Pfam" id="PF13518">
    <property type="entry name" value="HTH_28"/>
    <property type="match status" value="1"/>
</dbReference>
<sequence>MAKYTMEFKLEVVKYFKENGKAETVKKYNISNTAIYKWEHLYDTYGIEGFKRKTVKKYTVEEKLNIIDFYKKEGKISVQKKYNISSTLVNNWERILLEQGEIGLSKDNRGRKRENAIMKDVNQSEDLLAEVQRLRMENAYLKKLHALVQKREKKQRKKK</sequence>
<name>A0A9J6NUL1_9CLOT</name>
<dbReference type="Gene3D" id="1.10.10.10">
    <property type="entry name" value="Winged helix-like DNA-binding domain superfamily/Winged helix DNA-binding domain"/>
    <property type="match status" value="1"/>
</dbReference>
<evidence type="ECO:0000313" key="3">
    <source>
        <dbReference type="EMBL" id="MCM1988151.1"/>
    </source>
</evidence>
<accession>A0A9J6NUL1</accession>
<dbReference type="EMBL" id="JAGSOJ010000001">
    <property type="protein sequence ID" value="MCM1988151.1"/>
    <property type="molecule type" value="Genomic_DNA"/>
</dbReference>
<protein>
    <submittedName>
        <fullName evidence="3">Helix-turn-helix domain-containing protein</fullName>
    </submittedName>
</protein>
<dbReference type="AlphaFoldDB" id="A0A9J6NUL1"/>
<reference evidence="3" key="1">
    <citation type="journal article" date="2021" name="mSystems">
        <title>Bacteria and Archaea Synergistically Convert Glycine Betaine to Biogenic Methane in the Formosa Cold Seep of the South China Sea.</title>
        <authorList>
            <person name="Li L."/>
            <person name="Zhang W."/>
            <person name="Zhang S."/>
            <person name="Song L."/>
            <person name="Sun Q."/>
            <person name="Zhang H."/>
            <person name="Xiang H."/>
            <person name="Dong X."/>
        </authorList>
    </citation>
    <scope>NUCLEOTIDE SEQUENCE</scope>
    <source>
        <strain evidence="3">ZWT</strain>
    </source>
</reference>
<dbReference type="PANTHER" id="PTHR33795">
    <property type="entry name" value="INSERTION ELEMENT IS150 PROTEIN INSJ"/>
    <property type="match status" value="1"/>
</dbReference>
<dbReference type="SUPFAM" id="SSF48295">
    <property type="entry name" value="TrpR-like"/>
    <property type="match status" value="1"/>
</dbReference>
<dbReference type="Proteomes" id="UP001056429">
    <property type="component" value="Unassembled WGS sequence"/>
</dbReference>
<gene>
    <name evidence="3" type="ORF">KDK92_00245</name>
</gene>
<evidence type="ECO:0000259" key="2">
    <source>
        <dbReference type="Pfam" id="PF13518"/>
    </source>
</evidence>
<dbReference type="InterPro" id="IPR010921">
    <property type="entry name" value="Trp_repressor/repl_initiator"/>
</dbReference>
<dbReference type="InterPro" id="IPR052057">
    <property type="entry name" value="IS150/IS1296_orfA-like"/>
</dbReference>
<comment type="similarity">
    <text evidence="1">Belongs to the IS150/IS1296 orfA family.</text>
</comment>
<dbReference type="InterPro" id="IPR036388">
    <property type="entry name" value="WH-like_DNA-bd_sf"/>
</dbReference>
<reference evidence="3" key="2">
    <citation type="submission" date="2021-04" db="EMBL/GenBank/DDBJ databases">
        <authorList>
            <person name="Dong X."/>
        </authorList>
    </citation>
    <scope>NUCLEOTIDE SEQUENCE</scope>
    <source>
        <strain evidence="3">ZWT</strain>
    </source>
</reference>
<dbReference type="InterPro" id="IPR055247">
    <property type="entry name" value="InsJ-like_HTH"/>
</dbReference>
<feature type="domain" description="Insertion element IS150 protein InsJ-like helix-turn-helix" evidence="2">
    <location>
        <begin position="8"/>
        <end position="52"/>
    </location>
</feature>
<proteinExistence type="inferred from homology"/>
<comment type="caution">
    <text evidence="3">The sequence shown here is derived from an EMBL/GenBank/DDBJ whole genome shotgun (WGS) entry which is preliminary data.</text>
</comment>